<proteinExistence type="predicted"/>
<comment type="caution">
    <text evidence="1">The sequence shown here is derived from an EMBL/GenBank/DDBJ whole genome shotgun (WGS) entry which is preliminary data.</text>
</comment>
<reference evidence="1 2" key="1">
    <citation type="submission" date="2020-01" db="EMBL/GenBank/DDBJ databases">
        <title>Investigation of new actinobacteria for the biodesulphurisation of diesel fuel.</title>
        <authorList>
            <person name="Athi Narayanan S.M."/>
        </authorList>
    </citation>
    <scope>NUCLEOTIDE SEQUENCE [LARGE SCALE GENOMIC DNA]</scope>
    <source>
        <strain evidence="1 2">213E</strain>
    </source>
</reference>
<accession>A0A7K3LTF9</accession>
<dbReference type="Proteomes" id="UP000466307">
    <property type="component" value="Unassembled WGS sequence"/>
</dbReference>
<organism evidence="1 2">
    <name type="scientific">Gordonia desulfuricans</name>
    <dbReference type="NCBI Taxonomy" id="89051"/>
    <lineage>
        <taxon>Bacteria</taxon>
        <taxon>Bacillati</taxon>
        <taxon>Actinomycetota</taxon>
        <taxon>Actinomycetes</taxon>
        <taxon>Mycobacteriales</taxon>
        <taxon>Gordoniaceae</taxon>
        <taxon>Gordonia</taxon>
    </lineage>
</organism>
<keyword evidence="2" id="KW-1185">Reference proteome</keyword>
<name>A0A7K3LTF9_9ACTN</name>
<gene>
    <name evidence="1" type="ORF">GYA93_17130</name>
</gene>
<sequence>MSKVDKMNNGVTEDESPETRKWVEWLERLTTSVNQDKSDSAMQLCENAMESWQTDLSSENKPLPGGPGALIVVEAMQALVQAAANVGFDYVNTPDERDRLTHDAVQQELRAELSQILEESRAWMTEGAPTAEEISARIESAKHNVERIQDDGKEQLDKDAADDAAAAADPYGAVLGYVDPNVDAAIIFTKVCSFTKDEDSRYRHAHERLRRMIDSELLQHMSDERDRFCDVLIETLTDITERRVSLSDQDAFDERRRRVRSALIAFTSAVHSHKDQSIRAVREQFGRKTPEEQQVLSLFNSLLDSSFDYRWLVKMRDALLHGDINAFKINLNARLEGDSEANVLMDRNYMLQFTREAREKWLKRDELEAKTSDPSVLDMIKAVQDPICELQDKLDAILYPNVAEDTATVRELIQHFKGRRGLYALQSGPGFTRRLRVPPYSFLAPRVLAFADTYTDGSGHES</sequence>
<evidence type="ECO:0000313" key="2">
    <source>
        <dbReference type="Proteomes" id="UP000466307"/>
    </source>
</evidence>
<dbReference type="AlphaFoldDB" id="A0A7K3LTF9"/>
<dbReference type="EMBL" id="JAADZU010000063">
    <property type="protein sequence ID" value="NDK91291.1"/>
    <property type="molecule type" value="Genomic_DNA"/>
</dbReference>
<protein>
    <submittedName>
        <fullName evidence="1">Site-specific recombinase</fullName>
    </submittedName>
</protein>
<evidence type="ECO:0000313" key="1">
    <source>
        <dbReference type="EMBL" id="NDK91291.1"/>
    </source>
</evidence>
<dbReference type="RefSeq" id="WP_157079421.1">
    <property type="nucleotide sequence ID" value="NZ_JAADZU010000063.1"/>
</dbReference>